<dbReference type="PANTHER" id="PTHR13084">
    <property type="entry name" value="T-CELL LYMPHOMA BREAKPOINT-ASSOCIATED TARGET 1-RELATED"/>
    <property type="match status" value="1"/>
</dbReference>
<evidence type="ECO:0000256" key="7">
    <source>
        <dbReference type="RuleBase" id="RU368041"/>
    </source>
</evidence>
<dbReference type="EMBL" id="JAZDUA010000105">
    <property type="protein sequence ID" value="KAK7867923.1"/>
    <property type="molecule type" value="Genomic_DNA"/>
</dbReference>
<feature type="compositionally biased region" description="Polar residues" evidence="8">
    <location>
        <begin position="371"/>
        <end position="384"/>
    </location>
</feature>
<dbReference type="Proteomes" id="UP001378592">
    <property type="component" value="Unassembled WGS sequence"/>
</dbReference>
<comment type="caution">
    <text evidence="9">The sequence shown here is derived from an EMBL/GenBank/DDBJ whole genome shotgun (WGS) entry which is preliminary data.</text>
</comment>
<evidence type="ECO:0000256" key="8">
    <source>
        <dbReference type="SAM" id="MobiDB-lite"/>
    </source>
</evidence>
<feature type="region of interest" description="Disordered" evidence="8">
    <location>
        <begin position="213"/>
        <end position="291"/>
    </location>
</feature>
<feature type="transmembrane region" description="Helical" evidence="7">
    <location>
        <begin position="34"/>
        <end position="55"/>
    </location>
</feature>
<comment type="similarity">
    <text evidence="2 7">Belongs to the NKAIN family.</text>
</comment>
<feature type="region of interest" description="Disordered" evidence="8">
    <location>
        <begin position="338"/>
        <end position="384"/>
    </location>
</feature>
<dbReference type="GO" id="GO:0005886">
    <property type="term" value="C:plasma membrane"/>
    <property type="evidence" value="ECO:0007669"/>
    <property type="project" value="UniProtKB-SubCell"/>
</dbReference>
<feature type="compositionally biased region" description="Polar residues" evidence="8">
    <location>
        <begin position="338"/>
        <end position="363"/>
    </location>
</feature>
<organism evidence="9 10">
    <name type="scientific">Gryllus longicercus</name>
    <dbReference type="NCBI Taxonomy" id="2509291"/>
    <lineage>
        <taxon>Eukaryota</taxon>
        <taxon>Metazoa</taxon>
        <taxon>Ecdysozoa</taxon>
        <taxon>Arthropoda</taxon>
        <taxon>Hexapoda</taxon>
        <taxon>Insecta</taxon>
        <taxon>Pterygota</taxon>
        <taxon>Neoptera</taxon>
        <taxon>Polyneoptera</taxon>
        <taxon>Orthoptera</taxon>
        <taxon>Ensifera</taxon>
        <taxon>Gryllidea</taxon>
        <taxon>Grylloidea</taxon>
        <taxon>Gryllidae</taxon>
        <taxon>Gryllinae</taxon>
        <taxon>Gryllus</taxon>
    </lineage>
</organism>
<evidence type="ECO:0000256" key="4">
    <source>
        <dbReference type="ARBA" id="ARBA00022692"/>
    </source>
</evidence>
<proteinExistence type="inferred from homology"/>
<gene>
    <name evidence="9" type="ORF">R5R35_005275</name>
</gene>
<evidence type="ECO:0000256" key="1">
    <source>
        <dbReference type="ARBA" id="ARBA00004651"/>
    </source>
</evidence>
<keyword evidence="6 7" id="KW-0472">Membrane</keyword>
<evidence type="ECO:0000313" key="10">
    <source>
        <dbReference type="Proteomes" id="UP001378592"/>
    </source>
</evidence>
<comment type="caution">
    <text evidence="7">Lacks conserved residue(s) required for the propagation of feature annotation.</text>
</comment>
<feature type="compositionally biased region" description="Polar residues" evidence="8">
    <location>
        <begin position="271"/>
        <end position="281"/>
    </location>
</feature>
<name>A0AAN9VPL8_9ORTH</name>
<keyword evidence="3 7" id="KW-1003">Cell membrane</keyword>
<feature type="compositionally biased region" description="Basic residues" evidence="8">
    <location>
        <begin position="240"/>
        <end position="249"/>
    </location>
</feature>
<evidence type="ECO:0000256" key="3">
    <source>
        <dbReference type="ARBA" id="ARBA00022475"/>
    </source>
</evidence>
<dbReference type="AlphaFoldDB" id="A0AAN9VPL8"/>
<dbReference type="Pfam" id="PF05640">
    <property type="entry name" value="NKAIN"/>
    <property type="match status" value="1"/>
</dbReference>
<comment type="subcellular location">
    <subcellularLocation>
        <location evidence="1 7">Cell membrane</location>
        <topology evidence="1 7">Multi-pass membrane protein</topology>
    </subcellularLocation>
</comment>
<feature type="transmembrane region" description="Helical" evidence="7">
    <location>
        <begin position="62"/>
        <end position="86"/>
    </location>
</feature>
<sequence length="454" mass="50975">MGICTRRTFLLTICTLQLISTIERQIFDFLGFMWAPILANFFHIIFVIFGFFGTFQYRPKYIITYSVWCAIWLGWNTFVMCFYLDVGVLDKNSDILNMGTGSVSWWEINGIGCKAIYPTNLTADDPDPFRPLRPEHVVGCMLEYQYVEVLHAGFQCVLAIFGSAGGISLSHVFLEEDDSSQVKQIAKKKRSCKRKSLYSVEFSSHSNNCMGNDSVEYSVENGGNGTSQLSAPHLSPRPMTPRRVKRRSVISRGSTARSSLPLSYPEKRNSVRYNTTRSSLRASGRRNKVPHVSPVSRLIEQQHTLQQRQMLESSESNECHRLTMIEHSSSQMDLLVPNATSSPWKVPTGHTNPLYQQNSSQSLQEDEDSYNNRPSSARSSYSNYHGSRPISCYMPGGALPYYIGLQATGQVPVINSLQNTNQNLLKPNRQNPTFLNNGPPAYAVDGGVTSETVI</sequence>
<keyword evidence="5 7" id="KW-1133">Transmembrane helix</keyword>
<dbReference type="PANTHER" id="PTHR13084:SF6">
    <property type="entry name" value="SODIUM_POTASSIUM-TRANSPORTING ATPASE SUBUNIT BETA-1-INTERACTING PROTEIN"/>
    <property type="match status" value="1"/>
</dbReference>
<dbReference type="GO" id="GO:0002028">
    <property type="term" value="P:regulation of sodium ion transport"/>
    <property type="evidence" value="ECO:0007669"/>
    <property type="project" value="UniProtKB-UniRule"/>
</dbReference>
<protein>
    <recommendedName>
        <fullName evidence="7">Sodium/potassium-transporting ATPase subunit beta-1-interacting protein</fullName>
        <shortName evidence="7">Na(+)/K(+)-transporting ATPase subunit beta-1-interacting protein</shortName>
    </recommendedName>
</protein>
<keyword evidence="10" id="KW-1185">Reference proteome</keyword>
<keyword evidence="4 7" id="KW-0812">Transmembrane</keyword>
<evidence type="ECO:0000256" key="5">
    <source>
        <dbReference type="ARBA" id="ARBA00022989"/>
    </source>
</evidence>
<reference evidence="9 10" key="1">
    <citation type="submission" date="2024-03" db="EMBL/GenBank/DDBJ databases">
        <title>The genome assembly and annotation of the cricket Gryllus longicercus Weissman &amp; Gray.</title>
        <authorList>
            <person name="Szrajer S."/>
            <person name="Gray D."/>
            <person name="Ylla G."/>
        </authorList>
    </citation>
    <scope>NUCLEOTIDE SEQUENCE [LARGE SCALE GENOMIC DNA]</scope>
    <source>
        <strain evidence="9">DAG 2021-001</strain>
        <tissue evidence="9">Whole body minus gut</tissue>
    </source>
</reference>
<dbReference type="InterPro" id="IPR008516">
    <property type="entry name" value="Na/K-Atpase_Interacting"/>
</dbReference>
<evidence type="ECO:0000256" key="2">
    <source>
        <dbReference type="ARBA" id="ARBA00006364"/>
    </source>
</evidence>
<accession>A0AAN9VPL8</accession>
<evidence type="ECO:0000313" key="9">
    <source>
        <dbReference type="EMBL" id="KAK7867923.1"/>
    </source>
</evidence>
<feature type="compositionally biased region" description="Polar residues" evidence="8">
    <location>
        <begin position="251"/>
        <end position="261"/>
    </location>
</feature>
<evidence type="ECO:0000256" key="6">
    <source>
        <dbReference type="ARBA" id="ARBA00023136"/>
    </source>
</evidence>